<name>T0YES1_9ZZZZ</name>
<organism evidence="3">
    <name type="scientific">mine drainage metagenome</name>
    <dbReference type="NCBI Taxonomy" id="410659"/>
    <lineage>
        <taxon>unclassified sequences</taxon>
        <taxon>metagenomes</taxon>
        <taxon>ecological metagenomes</taxon>
    </lineage>
</organism>
<accession>T0YES1</accession>
<keyword evidence="1" id="KW-0560">Oxidoreductase</keyword>
<dbReference type="GO" id="GO:0016020">
    <property type="term" value="C:membrane"/>
    <property type="evidence" value="ECO:0007669"/>
    <property type="project" value="TreeGrafter"/>
</dbReference>
<dbReference type="Gene3D" id="3.40.228.10">
    <property type="entry name" value="Dimethylsulfoxide Reductase, domain 2"/>
    <property type="match status" value="1"/>
</dbReference>
<evidence type="ECO:0000313" key="3">
    <source>
        <dbReference type="EMBL" id="EQD31598.1"/>
    </source>
</evidence>
<dbReference type="SUPFAM" id="SSF53706">
    <property type="entry name" value="Formate dehydrogenase/DMSO reductase, domains 1-3"/>
    <property type="match status" value="1"/>
</dbReference>
<reference evidence="3" key="1">
    <citation type="submission" date="2013-08" db="EMBL/GenBank/DDBJ databases">
        <authorList>
            <person name="Mendez C."/>
            <person name="Richter M."/>
            <person name="Ferrer M."/>
            <person name="Sanchez J."/>
        </authorList>
    </citation>
    <scope>NUCLEOTIDE SEQUENCE</scope>
</reference>
<evidence type="ECO:0000259" key="2">
    <source>
        <dbReference type="Pfam" id="PF00384"/>
    </source>
</evidence>
<reference evidence="3" key="2">
    <citation type="journal article" date="2014" name="ISME J.">
        <title>Microbial stratification in low pH oxic and suboxic macroscopic growths along an acid mine drainage.</title>
        <authorList>
            <person name="Mendez-Garcia C."/>
            <person name="Mesa V."/>
            <person name="Sprenger R.R."/>
            <person name="Richter M."/>
            <person name="Diez M.S."/>
            <person name="Solano J."/>
            <person name="Bargiela R."/>
            <person name="Golyshina O.V."/>
            <person name="Manteca A."/>
            <person name="Ramos J.L."/>
            <person name="Gallego J.R."/>
            <person name="Llorente I."/>
            <person name="Martins Dos Santos V.A."/>
            <person name="Jensen O.N."/>
            <person name="Pelaez A.I."/>
            <person name="Sanchez J."/>
            <person name="Ferrer M."/>
        </authorList>
    </citation>
    <scope>NUCLEOTIDE SEQUENCE</scope>
</reference>
<gene>
    <name evidence="3" type="ORF">B1A_19859</name>
</gene>
<dbReference type="GO" id="GO:0022904">
    <property type="term" value="P:respiratory electron transport chain"/>
    <property type="evidence" value="ECO:0007669"/>
    <property type="project" value="TreeGrafter"/>
</dbReference>
<sequence length="83" mass="8671">MREIKGEAGADALGFISSSKCTNEESYLMQKLARAVVGTNNIDNCSRYCQSPATMGLWRTVGIGGDSGSVTDIEAAGLVIIIG</sequence>
<dbReference type="PANTHER" id="PTHR43105">
    <property type="entry name" value="RESPIRATORY NITRATE REDUCTASE"/>
    <property type="match status" value="1"/>
</dbReference>
<dbReference type="InterPro" id="IPR006656">
    <property type="entry name" value="Mopterin_OxRdtase"/>
</dbReference>
<proteinExistence type="predicted"/>
<dbReference type="Pfam" id="PF00384">
    <property type="entry name" value="Molybdopterin"/>
    <property type="match status" value="1"/>
</dbReference>
<comment type="caution">
    <text evidence="3">The sequence shown here is derived from an EMBL/GenBank/DDBJ whole genome shotgun (WGS) entry which is preliminary data.</text>
</comment>
<dbReference type="GO" id="GO:0003954">
    <property type="term" value="F:NADH dehydrogenase activity"/>
    <property type="evidence" value="ECO:0007669"/>
    <property type="project" value="TreeGrafter"/>
</dbReference>
<dbReference type="Gene3D" id="3.40.50.740">
    <property type="match status" value="1"/>
</dbReference>
<feature type="non-terminal residue" evidence="3">
    <location>
        <position position="83"/>
    </location>
</feature>
<dbReference type="PANTHER" id="PTHR43105:SF14">
    <property type="entry name" value="FORMATE DEHYDROGENASE H"/>
    <property type="match status" value="1"/>
</dbReference>
<dbReference type="EMBL" id="AUZX01014651">
    <property type="protein sequence ID" value="EQD31598.1"/>
    <property type="molecule type" value="Genomic_DNA"/>
</dbReference>
<dbReference type="AlphaFoldDB" id="T0YES1"/>
<protein>
    <submittedName>
        <fullName evidence="3">Formate dehydrogenase alpha subunit</fullName>
    </submittedName>
</protein>
<evidence type="ECO:0000256" key="1">
    <source>
        <dbReference type="ARBA" id="ARBA00023002"/>
    </source>
</evidence>
<feature type="domain" description="Molybdopterin oxidoreductase" evidence="2">
    <location>
        <begin position="1"/>
        <end position="83"/>
    </location>
</feature>
<dbReference type="InterPro" id="IPR050123">
    <property type="entry name" value="Prok_molybdopt-oxidoreductase"/>
</dbReference>